<dbReference type="Proteomes" id="UP001151079">
    <property type="component" value="Unassembled WGS sequence"/>
</dbReference>
<evidence type="ECO:0000313" key="2">
    <source>
        <dbReference type="EMBL" id="MCV9928239.1"/>
    </source>
</evidence>
<organism evidence="2 3">
    <name type="scientific">Flavobacterium shii</name>
    <dbReference type="NCBI Taxonomy" id="2987687"/>
    <lineage>
        <taxon>Bacteria</taxon>
        <taxon>Pseudomonadati</taxon>
        <taxon>Bacteroidota</taxon>
        <taxon>Flavobacteriia</taxon>
        <taxon>Flavobacteriales</taxon>
        <taxon>Flavobacteriaceae</taxon>
        <taxon>Flavobacterium</taxon>
    </lineage>
</organism>
<keyword evidence="3" id="KW-1185">Reference proteome</keyword>
<name>A0A9X2ZBZ3_9FLAO</name>
<comment type="caution">
    <text evidence="2">The sequence shown here is derived from an EMBL/GenBank/DDBJ whole genome shotgun (WGS) entry which is preliminary data.</text>
</comment>
<dbReference type="AlphaFoldDB" id="A0A9X2ZBZ3"/>
<keyword evidence="1" id="KW-0472">Membrane</keyword>
<keyword evidence="1" id="KW-1133">Transmembrane helix</keyword>
<sequence length="307" mass="37190">IENLKNSISNFYTMISMKCIVSKKAKIVIIVLGITIILLVLYFIFFINQNGDKKKYEEYKLMPELEHLGNYKITQITNKKLSYNFGDEFATNAERREYYKDKNPKERIDGHIYFDTIKRNFWIKTFERIDPKDGHLLYDYIEWLNYDFHGNIIQKKGEYELKKSPGIILKDEITNFYDWRNQNSTFFVEYFYEQNFQWRSLNPLRNFGSPNGSSIDWYWKGIAYLKLIMIENDINFKIETMSTNFGYNFEISLYRLNSEMAFIYIGDKYLNDKDKGLYLITRDRSPEKEFYKINYLIFYRTIVEKFN</sequence>
<dbReference type="EMBL" id="JAOZEW010000010">
    <property type="protein sequence ID" value="MCV9928239.1"/>
    <property type="molecule type" value="Genomic_DNA"/>
</dbReference>
<reference evidence="2" key="1">
    <citation type="submission" date="2022-10" db="EMBL/GenBank/DDBJ databases">
        <title>Two novel species of Flavobacterium.</title>
        <authorList>
            <person name="Liu Q."/>
            <person name="Xin Y.-H."/>
        </authorList>
    </citation>
    <scope>NUCLEOTIDE SEQUENCE</scope>
    <source>
        <strain evidence="2">LS1R49</strain>
    </source>
</reference>
<evidence type="ECO:0000313" key="3">
    <source>
        <dbReference type="Proteomes" id="UP001151079"/>
    </source>
</evidence>
<accession>A0A9X2ZBZ3</accession>
<feature type="non-terminal residue" evidence="2">
    <location>
        <position position="1"/>
    </location>
</feature>
<evidence type="ECO:0000256" key="1">
    <source>
        <dbReference type="SAM" id="Phobius"/>
    </source>
</evidence>
<feature type="transmembrane region" description="Helical" evidence="1">
    <location>
        <begin position="27"/>
        <end position="47"/>
    </location>
</feature>
<keyword evidence="1" id="KW-0812">Transmembrane</keyword>
<dbReference type="RefSeq" id="WP_264206358.1">
    <property type="nucleotide sequence ID" value="NZ_JAOZEW010000010.1"/>
</dbReference>
<gene>
    <name evidence="2" type="ORF">OIU83_11270</name>
</gene>
<protein>
    <submittedName>
        <fullName evidence="2">Uncharacterized protein</fullName>
    </submittedName>
</protein>
<proteinExistence type="predicted"/>